<dbReference type="GO" id="GO:0003676">
    <property type="term" value="F:nucleic acid binding"/>
    <property type="evidence" value="ECO:0007669"/>
    <property type="project" value="InterPro"/>
</dbReference>
<dbReference type="SUPFAM" id="SSF53335">
    <property type="entry name" value="S-adenosyl-L-methionine-dependent methyltransferases"/>
    <property type="match status" value="1"/>
</dbReference>
<sequence length="575" mass="64529">MSSLDSEAKPDNAGHSVLALTTSHSLVVSSPETFLPDMRKELGIIADLVESYNDELCLLKLMAVQFKTHNHQKLYSYLSGYNHSISEADALFAENALRSEYWKCVMALTDVLPIMSDAKRNEWDKQFTADRYIMPPQVIPDFTADAVVGTVVALLNDRNQFIKERVYDVFQSLSRSHKTNKAFGFSTRMITTGVCEPSKYPWQKLRVDFKESGISPLSELRVICAFFRGEQVKAIHNTKSLVEALVEHEGFRKWICIDGNSIRFRVYKNGSMHIDVHPDIAERLNNILSAIVPLALPADRMAHSKKSLEAFPVLKQCIDFDTRMQLSELMFKNDGDNKWSCWTSLGSLAERKSSSVAADTLRFLGATVTKYDVTFSYDPCEVIRYIGQIGEMPDIVSHQFYPSSCRISEYVSSLLGAGEGDTLLEPNIGHADLLKSFPAGVIVTGIELDTLNCLISRAKGYDTTEADFLTWSKSNQQKKFDYVVMNPPFADNRARLHLQAAASHLAAGGSLAAVLPLSLQGLDNLLGKNSGRNGWTFLRTSLKTRPFRFASCTPNVFNKRKSYEQPTHQPARRRY</sequence>
<dbReference type="Pfam" id="PF13708">
    <property type="entry name" value="DUF4942"/>
    <property type="match status" value="1"/>
</dbReference>
<evidence type="ECO:0000256" key="2">
    <source>
        <dbReference type="ARBA" id="ARBA00022679"/>
    </source>
</evidence>
<organism evidence="4">
    <name type="scientific">Salmonella enteritidis</name>
    <dbReference type="NCBI Taxonomy" id="149539"/>
    <lineage>
        <taxon>Bacteria</taxon>
        <taxon>Pseudomonadati</taxon>
        <taxon>Pseudomonadota</taxon>
        <taxon>Gammaproteobacteria</taxon>
        <taxon>Enterobacterales</taxon>
        <taxon>Enterobacteriaceae</taxon>
        <taxon>Salmonella</taxon>
    </lineage>
</organism>
<dbReference type="Gene3D" id="3.40.50.150">
    <property type="entry name" value="Vaccinia Virus protein VP39"/>
    <property type="match status" value="1"/>
</dbReference>
<dbReference type="InterPro" id="IPR002052">
    <property type="entry name" value="DNA_methylase_N6_adenine_CS"/>
</dbReference>
<dbReference type="InterPro" id="IPR029063">
    <property type="entry name" value="SAM-dependent_MTases_sf"/>
</dbReference>
<dbReference type="AlphaFoldDB" id="A0A1S6KRW7"/>
<dbReference type="RefSeq" id="WP_235684267.1">
    <property type="nucleotide sequence ID" value="NZ_KY401053.1"/>
</dbReference>
<keyword evidence="1" id="KW-0489">Methyltransferase</keyword>
<dbReference type="InterPro" id="IPR031339">
    <property type="entry name" value="DUF4942"/>
</dbReference>
<dbReference type="PROSITE" id="PS00092">
    <property type="entry name" value="N6_MTASE"/>
    <property type="match status" value="1"/>
</dbReference>
<dbReference type="GO" id="GO:0008168">
    <property type="term" value="F:methyltransferase activity"/>
    <property type="evidence" value="ECO:0007669"/>
    <property type="project" value="UniProtKB-KW"/>
</dbReference>
<geneLocation type="plasmid" evidence="4">
    <name>unnamed</name>
</geneLocation>
<keyword evidence="4" id="KW-0614">Plasmid</keyword>
<keyword evidence="2" id="KW-0808">Transferase</keyword>
<dbReference type="PRINTS" id="PR00507">
    <property type="entry name" value="N12N6MTFRASE"/>
</dbReference>
<dbReference type="EMBL" id="KY401053">
    <property type="protein sequence ID" value="AQT24101.1"/>
    <property type="molecule type" value="Genomic_DNA"/>
</dbReference>
<reference evidence="4" key="1">
    <citation type="submission" date="2016-12" db="EMBL/GenBank/DDBJ databases">
        <title>Fusion of virulence plasmid pSEN and IncHI2 resistance plasmid in Salmonella enteritidis.</title>
        <authorList>
            <person name="Wong M.H."/>
            <person name="Chen S."/>
        </authorList>
    </citation>
    <scope>NUCLEOTIDE SEQUENCE</scope>
    <source>
        <strain evidence="4">SE380</strain>
        <plasmid evidence="4">unnamed</plasmid>
    </source>
</reference>
<proteinExistence type="predicted"/>
<evidence type="ECO:0000313" key="4">
    <source>
        <dbReference type="EMBL" id="AQT24101.1"/>
    </source>
</evidence>
<dbReference type="CDD" id="cd02440">
    <property type="entry name" value="AdoMet_MTases"/>
    <property type="match status" value="1"/>
</dbReference>
<dbReference type="GO" id="GO:0032259">
    <property type="term" value="P:methylation"/>
    <property type="evidence" value="ECO:0007669"/>
    <property type="project" value="UniProtKB-KW"/>
</dbReference>
<feature type="domain" description="DUF4942" evidence="3">
    <location>
        <begin position="96"/>
        <end position="290"/>
    </location>
</feature>
<evidence type="ECO:0000256" key="1">
    <source>
        <dbReference type="ARBA" id="ARBA00022603"/>
    </source>
</evidence>
<protein>
    <recommendedName>
        <fullName evidence="3">DUF4942 domain-containing protein</fullName>
    </recommendedName>
</protein>
<accession>A0A1S6KRW7</accession>
<name>A0A1S6KRW7_SALEN</name>
<evidence type="ECO:0000259" key="3">
    <source>
        <dbReference type="Pfam" id="PF13708"/>
    </source>
</evidence>